<organism evidence="2 3">
    <name type="scientific">Craterilacuibacter sinensis</name>
    <dbReference type="NCBI Taxonomy" id="2686017"/>
    <lineage>
        <taxon>Bacteria</taxon>
        <taxon>Pseudomonadati</taxon>
        <taxon>Pseudomonadota</taxon>
        <taxon>Betaproteobacteria</taxon>
        <taxon>Neisseriales</taxon>
        <taxon>Neisseriaceae</taxon>
        <taxon>Craterilacuibacter</taxon>
    </lineage>
</organism>
<dbReference type="Proteomes" id="UP000467214">
    <property type="component" value="Unassembled WGS sequence"/>
</dbReference>
<keyword evidence="3" id="KW-1185">Reference proteome</keyword>
<comment type="caution">
    <text evidence="2">The sequence shown here is derived from an EMBL/GenBank/DDBJ whole genome shotgun (WGS) entry which is preliminary data.</text>
</comment>
<dbReference type="AlphaFoldDB" id="A0A845BXA3"/>
<dbReference type="EMBL" id="WSSB01000007">
    <property type="protein sequence ID" value="MXR37133.1"/>
    <property type="molecule type" value="Genomic_DNA"/>
</dbReference>
<feature type="region of interest" description="Disordered" evidence="1">
    <location>
        <begin position="39"/>
        <end position="136"/>
    </location>
</feature>
<dbReference type="RefSeq" id="WP_160796531.1">
    <property type="nucleotide sequence ID" value="NZ_WSSB01000007.1"/>
</dbReference>
<accession>A0A845BXA3</accession>
<evidence type="ECO:0000313" key="3">
    <source>
        <dbReference type="Proteomes" id="UP000467214"/>
    </source>
</evidence>
<sequence>MNDISKTMLKARIEMLRKMMALAGSDPGSLRALAQQLAQAARELKSLSGGSGNATPTLPQQPAIVTPADGQTEDTQATSVILPEAGTLTADQDNAANSLAGEDELPDENQMEKSGDNTPKLGRSSTEIQKQEEDPEIKKMLAELKKIRDWLKQQLRGSDDPQAMQALKDVEHTLAAIEKDG</sequence>
<name>A0A845BXA3_9NEIS</name>
<gene>
    <name evidence="2" type="ORF">GQF02_09125</name>
</gene>
<proteinExistence type="predicted"/>
<protein>
    <submittedName>
        <fullName evidence="2">Uncharacterized protein</fullName>
    </submittedName>
</protein>
<evidence type="ECO:0000256" key="1">
    <source>
        <dbReference type="SAM" id="MobiDB-lite"/>
    </source>
</evidence>
<reference evidence="2 3" key="1">
    <citation type="submission" date="2019-12" db="EMBL/GenBank/DDBJ databases">
        <title>Neisseriaceae gen. nov. sp. Genome sequencing and assembly.</title>
        <authorList>
            <person name="Liu Z."/>
            <person name="Li A."/>
        </authorList>
    </citation>
    <scope>NUCLEOTIDE SEQUENCE [LARGE SCALE GENOMIC DNA]</scope>
    <source>
        <strain evidence="2 3">B2N2-7</strain>
    </source>
</reference>
<evidence type="ECO:0000313" key="2">
    <source>
        <dbReference type="EMBL" id="MXR37133.1"/>
    </source>
</evidence>